<dbReference type="Proteomes" id="UP000823941">
    <property type="component" value="Chromosome 9"/>
</dbReference>
<evidence type="ECO:0000256" key="1">
    <source>
        <dbReference type="SAM" id="MobiDB-lite"/>
    </source>
</evidence>
<reference evidence="2 3" key="1">
    <citation type="submission" date="2021-06" db="EMBL/GenBank/DDBJ databases">
        <title>A haploid diamondback moth (Plutella xylostella L.) genome assembly resolves 31 chromosomes and identifies a diamide resistance mutation.</title>
        <authorList>
            <person name="Ward C.M."/>
            <person name="Perry K.D."/>
            <person name="Baker G."/>
            <person name="Powis K."/>
            <person name="Heckel D.G."/>
            <person name="Baxter S.W."/>
        </authorList>
    </citation>
    <scope>NUCLEOTIDE SEQUENCE [LARGE SCALE GENOMIC DNA]</scope>
    <source>
        <strain evidence="2 3">LV</strain>
        <tissue evidence="2">Single pupa</tissue>
    </source>
</reference>
<gene>
    <name evidence="2" type="ORF">JYU34_006418</name>
</gene>
<feature type="compositionally biased region" description="Low complexity" evidence="1">
    <location>
        <begin position="43"/>
        <end position="61"/>
    </location>
</feature>
<organism evidence="2 3">
    <name type="scientific">Plutella xylostella</name>
    <name type="common">Diamondback moth</name>
    <name type="synonym">Plutella maculipennis</name>
    <dbReference type="NCBI Taxonomy" id="51655"/>
    <lineage>
        <taxon>Eukaryota</taxon>
        <taxon>Metazoa</taxon>
        <taxon>Ecdysozoa</taxon>
        <taxon>Arthropoda</taxon>
        <taxon>Hexapoda</taxon>
        <taxon>Insecta</taxon>
        <taxon>Pterygota</taxon>
        <taxon>Neoptera</taxon>
        <taxon>Endopterygota</taxon>
        <taxon>Lepidoptera</taxon>
        <taxon>Glossata</taxon>
        <taxon>Ditrysia</taxon>
        <taxon>Yponomeutoidea</taxon>
        <taxon>Plutellidae</taxon>
        <taxon>Plutella</taxon>
    </lineage>
</organism>
<evidence type="ECO:0000313" key="3">
    <source>
        <dbReference type="Proteomes" id="UP000823941"/>
    </source>
</evidence>
<protein>
    <submittedName>
        <fullName evidence="2">Uncharacterized protein</fullName>
    </submittedName>
</protein>
<accession>A0ABQ7QRY7</accession>
<feature type="region of interest" description="Disordered" evidence="1">
    <location>
        <begin position="1"/>
        <end position="64"/>
    </location>
</feature>
<proteinExistence type="predicted"/>
<feature type="compositionally biased region" description="Low complexity" evidence="1">
    <location>
        <begin position="1"/>
        <end position="11"/>
    </location>
</feature>
<comment type="caution">
    <text evidence="2">The sequence shown here is derived from an EMBL/GenBank/DDBJ whole genome shotgun (WGS) entry which is preliminary data.</text>
</comment>
<feature type="compositionally biased region" description="Basic residues" evidence="1">
    <location>
        <begin position="12"/>
        <end position="25"/>
    </location>
</feature>
<evidence type="ECO:0000313" key="2">
    <source>
        <dbReference type="EMBL" id="KAG7307820.1"/>
    </source>
</evidence>
<name>A0ABQ7QRY7_PLUXY</name>
<dbReference type="EMBL" id="JAHIBW010000009">
    <property type="protein sequence ID" value="KAG7307820.1"/>
    <property type="molecule type" value="Genomic_DNA"/>
</dbReference>
<sequence>MRAIARQGSARLTRRRARRRAPRRSMPRDRCVPCALPRRHAARAPSARPAAPAPSHAASLSVHRAPLRPDLTSRELLIERYVLRKQAHSLMKVK</sequence>
<keyword evidence="3" id="KW-1185">Reference proteome</keyword>